<evidence type="ECO:0000313" key="2">
    <source>
        <dbReference type="RefSeq" id="XP_065646329.1"/>
    </source>
</evidence>
<accession>A0ABM4BBL3</accession>
<keyword evidence="1" id="KW-1185">Reference proteome</keyword>
<dbReference type="Proteomes" id="UP001652625">
    <property type="component" value="Chromosome 02"/>
</dbReference>
<proteinExistence type="predicted"/>
<protein>
    <submittedName>
        <fullName evidence="2">Uncharacterized protein LOC136076806</fullName>
    </submittedName>
</protein>
<gene>
    <name evidence="2" type="primary">LOC136076806</name>
</gene>
<evidence type="ECO:0000313" key="1">
    <source>
        <dbReference type="Proteomes" id="UP001652625"/>
    </source>
</evidence>
<reference evidence="2" key="2">
    <citation type="submission" date="2025-08" db="UniProtKB">
        <authorList>
            <consortium name="RefSeq"/>
        </authorList>
    </citation>
    <scope>IDENTIFICATION</scope>
</reference>
<dbReference type="RefSeq" id="XP_065646329.1">
    <property type="nucleotide sequence ID" value="XM_065790257.1"/>
</dbReference>
<dbReference type="GeneID" id="136076806"/>
<reference evidence="1" key="1">
    <citation type="submission" date="2025-05" db="UniProtKB">
        <authorList>
            <consortium name="RefSeq"/>
        </authorList>
    </citation>
    <scope>NUCLEOTIDE SEQUENCE [LARGE SCALE GENOMIC DNA]</scope>
</reference>
<name>A0ABM4BBL3_HYDVU</name>
<sequence length="257" mass="30519">MGRTAKKKKMIGQNKIKRKNTERLRYIYLLKYPLRELPQRQLPSNGDILRYYQFILCESQVKYKPTSTNVGCKLKSKSKDLVCENGVCTDPDSSRLKLIKLSSLNWNNSLDKQSKLEKDFLTESYQLFDISTKNFKKDILADRLRTDDAKLEDINFYEDQKLHRKGYMETKVDEDYSRRVLDANRRNNKLDKLREKELERQKNLKDINDVLLSHDSMTEEIQFSSEEEKSNEDCEISEEDDFLGNCRKRRYSIILIT</sequence>
<organism evidence="1 2">
    <name type="scientific">Hydra vulgaris</name>
    <name type="common">Hydra</name>
    <name type="synonym">Hydra attenuata</name>
    <dbReference type="NCBI Taxonomy" id="6087"/>
    <lineage>
        <taxon>Eukaryota</taxon>
        <taxon>Metazoa</taxon>
        <taxon>Cnidaria</taxon>
        <taxon>Hydrozoa</taxon>
        <taxon>Hydroidolina</taxon>
        <taxon>Anthoathecata</taxon>
        <taxon>Aplanulata</taxon>
        <taxon>Hydridae</taxon>
        <taxon>Hydra</taxon>
    </lineage>
</organism>